<reference evidence="1" key="2">
    <citation type="submission" date="2025-08" db="UniProtKB">
        <authorList>
            <consortium name="Ensembl"/>
        </authorList>
    </citation>
    <scope>IDENTIFICATION</scope>
</reference>
<name>A0A8D2FMV4_THEGE</name>
<evidence type="ECO:0000313" key="1">
    <source>
        <dbReference type="Ensembl" id="ENSTGEP00000023312.1"/>
    </source>
</evidence>
<dbReference type="AlphaFoldDB" id="A0A8D2FMV4"/>
<organism evidence="1 2">
    <name type="scientific">Theropithecus gelada</name>
    <name type="common">Gelada baboon</name>
    <dbReference type="NCBI Taxonomy" id="9565"/>
    <lineage>
        <taxon>Eukaryota</taxon>
        <taxon>Metazoa</taxon>
        <taxon>Chordata</taxon>
        <taxon>Craniata</taxon>
        <taxon>Vertebrata</taxon>
        <taxon>Euteleostomi</taxon>
        <taxon>Mammalia</taxon>
        <taxon>Eutheria</taxon>
        <taxon>Euarchontoglires</taxon>
        <taxon>Primates</taxon>
        <taxon>Haplorrhini</taxon>
        <taxon>Catarrhini</taxon>
        <taxon>Cercopithecidae</taxon>
        <taxon>Cercopithecinae</taxon>
        <taxon>Theropithecus</taxon>
    </lineage>
</organism>
<dbReference type="Ensembl" id="ENSTGET00000027827.1">
    <property type="protein sequence ID" value="ENSTGEP00000023312.1"/>
    <property type="gene ID" value="ENSTGEG00000018883.1"/>
</dbReference>
<sequence>VLLSEESCVPHTCMYLLIQLKFFKNGFNFCADNTDMYPTTHNVNCKNTRNHGRARWLKPVIPALWEAETGGSRGQEIETILANTVKPRLY</sequence>
<reference evidence="1" key="3">
    <citation type="submission" date="2025-09" db="UniProtKB">
        <authorList>
            <consortium name="Ensembl"/>
        </authorList>
    </citation>
    <scope>IDENTIFICATION</scope>
</reference>
<reference evidence="1" key="1">
    <citation type="submission" date="2018-05" db="EMBL/GenBank/DDBJ databases">
        <title>Whole genome of Theropithecus gelada.</title>
        <authorList>
            <person name="Chiou K.L."/>
            <person name="Snyder-Mackler N."/>
        </authorList>
    </citation>
    <scope>NUCLEOTIDE SEQUENCE [LARGE SCALE GENOMIC DNA]</scope>
</reference>
<proteinExistence type="predicted"/>
<protein>
    <submittedName>
        <fullName evidence="1">Uncharacterized protein</fullName>
    </submittedName>
</protein>
<evidence type="ECO:0000313" key="2">
    <source>
        <dbReference type="Proteomes" id="UP000694411"/>
    </source>
</evidence>
<accession>A0A8D2FMV4</accession>
<dbReference type="Proteomes" id="UP000694411">
    <property type="component" value="Chromosome 1"/>
</dbReference>
<keyword evidence="2" id="KW-1185">Reference proteome</keyword>